<feature type="compositionally biased region" description="Polar residues" evidence="1">
    <location>
        <begin position="60"/>
        <end position="71"/>
    </location>
</feature>
<accession>A0AAV6SC66</accession>
<keyword evidence="3" id="KW-1185">Reference proteome</keyword>
<evidence type="ECO:0000313" key="2">
    <source>
        <dbReference type="EMBL" id="KAG7515470.1"/>
    </source>
</evidence>
<organism evidence="2 3">
    <name type="scientific">Solea senegalensis</name>
    <name type="common">Senegalese sole</name>
    <dbReference type="NCBI Taxonomy" id="28829"/>
    <lineage>
        <taxon>Eukaryota</taxon>
        <taxon>Metazoa</taxon>
        <taxon>Chordata</taxon>
        <taxon>Craniata</taxon>
        <taxon>Vertebrata</taxon>
        <taxon>Euteleostomi</taxon>
        <taxon>Actinopterygii</taxon>
        <taxon>Neopterygii</taxon>
        <taxon>Teleostei</taxon>
        <taxon>Neoteleostei</taxon>
        <taxon>Acanthomorphata</taxon>
        <taxon>Carangaria</taxon>
        <taxon>Pleuronectiformes</taxon>
        <taxon>Pleuronectoidei</taxon>
        <taxon>Soleidae</taxon>
        <taxon>Solea</taxon>
    </lineage>
</organism>
<dbReference type="AlphaFoldDB" id="A0AAV6SC66"/>
<protein>
    <submittedName>
        <fullName evidence="2">Uncharacterized protein</fullName>
    </submittedName>
</protein>
<evidence type="ECO:0000313" key="3">
    <source>
        <dbReference type="Proteomes" id="UP000693946"/>
    </source>
</evidence>
<reference evidence="2 3" key="1">
    <citation type="journal article" date="2021" name="Sci. Rep.">
        <title>Chromosome anchoring in Senegalese sole (Solea senegalensis) reveals sex-associated markers and genome rearrangements in flatfish.</title>
        <authorList>
            <person name="Guerrero-Cozar I."/>
            <person name="Gomez-Garrido J."/>
            <person name="Berbel C."/>
            <person name="Martinez-Blanch J.F."/>
            <person name="Alioto T."/>
            <person name="Claros M.G."/>
            <person name="Gagnaire P.A."/>
            <person name="Manchado M."/>
        </authorList>
    </citation>
    <scope>NUCLEOTIDE SEQUENCE [LARGE SCALE GENOMIC DNA]</scope>
    <source>
        <strain evidence="2">Sse05_10M</strain>
    </source>
</reference>
<feature type="region of interest" description="Disordered" evidence="1">
    <location>
        <begin position="41"/>
        <end position="71"/>
    </location>
</feature>
<sequence length="71" mass="7703">MVTSRARRGAVASYVITSGRVFYSKGVACVGLSSAAKFKQRKRRSEAAAETHRTEEISQLPVSAQSACRLQ</sequence>
<dbReference type="EMBL" id="JAGKHQ010000005">
    <property type="protein sequence ID" value="KAG7515470.1"/>
    <property type="molecule type" value="Genomic_DNA"/>
</dbReference>
<evidence type="ECO:0000256" key="1">
    <source>
        <dbReference type="SAM" id="MobiDB-lite"/>
    </source>
</evidence>
<feature type="compositionally biased region" description="Basic and acidic residues" evidence="1">
    <location>
        <begin position="45"/>
        <end position="56"/>
    </location>
</feature>
<name>A0AAV6SC66_SOLSE</name>
<dbReference type="Proteomes" id="UP000693946">
    <property type="component" value="Linkage Group LG13"/>
</dbReference>
<proteinExistence type="predicted"/>
<comment type="caution">
    <text evidence="2">The sequence shown here is derived from an EMBL/GenBank/DDBJ whole genome shotgun (WGS) entry which is preliminary data.</text>
</comment>
<gene>
    <name evidence="2" type="ORF">JOB18_008955</name>
</gene>